<name>A0A5M3PR63_9GAMM</name>
<feature type="region of interest" description="Disordered" evidence="1">
    <location>
        <begin position="1"/>
        <end position="22"/>
    </location>
</feature>
<sequence length="66" mass="7359">MVSQGVPQDCKNKESEQTRKGVAVEEKASMRLTDLMGISNRLVYVSVPEGVPITRGDRLIKDMRPL</sequence>
<keyword evidence="3" id="KW-1185">Reference proteome</keyword>
<protein>
    <submittedName>
        <fullName evidence="2">Uncharacterized protein</fullName>
    </submittedName>
</protein>
<dbReference type="EMBL" id="BGZH01000003">
    <property type="protein sequence ID" value="GBO85423.1"/>
    <property type="molecule type" value="Genomic_DNA"/>
</dbReference>
<dbReference type="AlphaFoldDB" id="A0A5M3PR63"/>
<evidence type="ECO:0000256" key="1">
    <source>
        <dbReference type="SAM" id="MobiDB-lite"/>
    </source>
</evidence>
<comment type="caution">
    <text evidence="2">The sequence shown here is derived from an EMBL/GenBank/DDBJ whole genome shotgun (WGS) entry which is preliminary data.</text>
</comment>
<evidence type="ECO:0000313" key="3">
    <source>
        <dbReference type="Proteomes" id="UP000340077"/>
    </source>
</evidence>
<reference evidence="2 3" key="1">
    <citation type="journal article" date="2019" name="J. Gen. Appl. Microbiol.">
        <title>Aerobic degradation of cis-dichloroethene by the marine bacterium Marinobacter salsuginis strain 5N-3.</title>
        <authorList>
            <person name="Inoue Y."/>
            <person name="Fukunaga Y."/>
            <person name="Katsumata H."/>
            <person name="Ohji S."/>
            <person name="Hosoyama A."/>
            <person name="Mori K."/>
            <person name="Ando K."/>
        </authorList>
    </citation>
    <scope>NUCLEOTIDE SEQUENCE [LARGE SCALE GENOMIC DNA]</scope>
    <source>
        <strain evidence="2 3">5N-3</strain>
    </source>
</reference>
<gene>
    <name evidence="2" type="ORF">MS5N3_28740</name>
</gene>
<organism evidence="2 3">
    <name type="scientific">Marinobacter salsuginis</name>
    <dbReference type="NCBI Taxonomy" id="418719"/>
    <lineage>
        <taxon>Bacteria</taxon>
        <taxon>Pseudomonadati</taxon>
        <taxon>Pseudomonadota</taxon>
        <taxon>Gammaproteobacteria</taxon>
        <taxon>Pseudomonadales</taxon>
        <taxon>Marinobacteraceae</taxon>
        <taxon>Marinobacter</taxon>
    </lineage>
</organism>
<feature type="compositionally biased region" description="Basic and acidic residues" evidence="1">
    <location>
        <begin position="10"/>
        <end position="22"/>
    </location>
</feature>
<evidence type="ECO:0000313" key="2">
    <source>
        <dbReference type="EMBL" id="GBO85423.1"/>
    </source>
</evidence>
<accession>A0A5M3PR63</accession>
<dbReference type="Proteomes" id="UP000340077">
    <property type="component" value="Unassembled WGS sequence"/>
</dbReference>
<proteinExistence type="predicted"/>